<feature type="domain" description="Alcohol dehydrogenase iron-type/glycerol dehydrogenase GldA" evidence="2">
    <location>
        <begin position="9"/>
        <end position="182"/>
    </location>
</feature>
<dbReference type="AlphaFoldDB" id="A0A926HL63"/>
<dbReference type="RefSeq" id="WP_249284196.1">
    <property type="nucleotide sequence ID" value="NZ_JACRSO010000001.1"/>
</dbReference>
<dbReference type="FunFam" id="3.40.50.1970:FF:000003">
    <property type="entry name" value="Alcohol dehydrogenase, iron-containing"/>
    <property type="match status" value="1"/>
</dbReference>
<evidence type="ECO:0000259" key="2">
    <source>
        <dbReference type="Pfam" id="PF00465"/>
    </source>
</evidence>
<gene>
    <name evidence="4" type="ORF">H8699_01700</name>
</gene>
<accession>A0A926HL63</accession>
<organism evidence="4 5">
    <name type="scientific">Luoshenia tenuis</name>
    <dbReference type="NCBI Taxonomy" id="2763654"/>
    <lineage>
        <taxon>Bacteria</taxon>
        <taxon>Bacillati</taxon>
        <taxon>Bacillota</taxon>
        <taxon>Clostridia</taxon>
        <taxon>Christensenellales</taxon>
        <taxon>Christensenellaceae</taxon>
        <taxon>Luoshenia</taxon>
    </lineage>
</organism>
<name>A0A926HL63_9FIRM</name>
<dbReference type="GO" id="GO:1990002">
    <property type="term" value="F:methylglyoxal reductase (NADPH) (acetol producing) activity"/>
    <property type="evidence" value="ECO:0007669"/>
    <property type="project" value="TreeGrafter"/>
</dbReference>
<comment type="caution">
    <text evidence="4">The sequence shown here is derived from an EMBL/GenBank/DDBJ whole genome shotgun (WGS) entry which is preliminary data.</text>
</comment>
<dbReference type="Pfam" id="PF00465">
    <property type="entry name" value="Fe-ADH"/>
    <property type="match status" value="1"/>
</dbReference>
<dbReference type="Gene3D" id="1.20.1090.10">
    <property type="entry name" value="Dehydroquinate synthase-like - alpha domain"/>
    <property type="match status" value="1"/>
</dbReference>
<dbReference type="PANTHER" id="PTHR43633:SF1">
    <property type="entry name" value="ALCOHOL DEHYDROGENASE YQHD"/>
    <property type="match status" value="1"/>
</dbReference>
<evidence type="ECO:0000259" key="3">
    <source>
        <dbReference type="Pfam" id="PF25137"/>
    </source>
</evidence>
<reference evidence="4" key="1">
    <citation type="submission" date="2020-08" db="EMBL/GenBank/DDBJ databases">
        <title>Genome public.</title>
        <authorList>
            <person name="Liu C."/>
            <person name="Sun Q."/>
        </authorList>
    </citation>
    <scope>NUCLEOTIDE SEQUENCE</scope>
    <source>
        <strain evidence="4">NSJ-44</strain>
    </source>
</reference>
<evidence type="ECO:0000313" key="4">
    <source>
        <dbReference type="EMBL" id="MBC8528154.1"/>
    </source>
</evidence>
<evidence type="ECO:0000256" key="1">
    <source>
        <dbReference type="ARBA" id="ARBA00023002"/>
    </source>
</evidence>
<dbReference type="GO" id="GO:0046872">
    <property type="term" value="F:metal ion binding"/>
    <property type="evidence" value="ECO:0007669"/>
    <property type="project" value="InterPro"/>
</dbReference>
<dbReference type="EMBL" id="JACRSO010000001">
    <property type="protein sequence ID" value="MBC8528154.1"/>
    <property type="molecule type" value="Genomic_DNA"/>
</dbReference>
<dbReference type="GO" id="GO:0008106">
    <property type="term" value="F:alcohol dehydrogenase (NADP+) activity"/>
    <property type="evidence" value="ECO:0007669"/>
    <property type="project" value="TreeGrafter"/>
</dbReference>
<dbReference type="GO" id="GO:1990362">
    <property type="term" value="F:butanol dehydrogenase (NAD+) activity"/>
    <property type="evidence" value="ECO:0007669"/>
    <property type="project" value="InterPro"/>
</dbReference>
<dbReference type="InterPro" id="IPR056798">
    <property type="entry name" value="ADH_Fe_C"/>
</dbReference>
<dbReference type="CDD" id="cd08187">
    <property type="entry name" value="BDH"/>
    <property type="match status" value="1"/>
</dbReference>
<dbReference type="Proteomes" id="UP000654279">
    <property type="component" value="Unassembled WGS sequence"/>
</dbReference>
<dbReference type="GO" id="GO:0005829">
    <property type="term" value="C:cytosol"/>
    <property type="evidence" value="ECO:0007669"/>
    <property type="project" value="TreeGrafter"/>
</dbReference>
<keyword evidence="5" id="KW-1185">Reference proteome</keyword>
<protein>
    <submittedName>
        <fullName evidence="4">Iron-containing alcohol dehydrogenase</fullName>
    </submittedName>
</protein>
<feature type="domain" description="Fe-containing alcohol dehydrogenase-like C-terminal" evidence="3">
    <location>
        <begin position="193"/>
        <end position="394"/>
    </location>
</feature>
<dbReference type="PANTHER" id="PTHR43633">
    <property type="entry name" value="ALCOHOL DEHYDROGENASE YQHD"/>
    <property type="match status" value="1"/>
</dbReference>
<dbReference type="InterPro" id="IPR044731">
    <property type="entry name" value="BDH-like"/>
</dbReference>
<sequence>MVNFDFHAPTHVIFGKDTEKLVGKETAKYGKKALVHFGGGSVKRSGLLDRVIASLQEAGVEVVTLGGVQPNPRLSLVREGIALCKKEGVEVVLAVGGGSTIDSSKAIAVGVKYDGDVWDFHGGDKNGNKPTVTDRLPLGVVLTIPAAGSEMSNSCVITNEDGMLKRGSSGNGNRPDFAIMNPVLTYTLPAYQTACGATDILAHMMERYFTPEKHVDLTDRLLEAGMQTLIKNAPIALAHPEDYGSRAEIMWVSSLAHNDMLSCGRVSDFSSHQIEHELSARYDVAHGAGLAVIFPAWMKYVYKKDVMRFAQFAVRVWGCSMDFENPEFTALEGIGRMEKFFQSIGMPIRLPELGIDDKYLREMADKCKKSNGDGTQGKFTALNSDDIYEIYKLAL</sequence>
<evidence type="ECO:0000313" key="5">
    <source>
        <dbReference type="Proteomes" id="UP000654279"/>
    </source>
</evidence>
<dbReference type="SUPFAM" id="SSF56796">
    <property type="entry name" value="Dehydroquinate synthase-like"/>
    <property type="match status" value="1"/>
</dbReference>
<dbReference type="InterPro" id="IPR001670">
    <property type="entry name" value="ADH_Fe/GldA"/>
</dbReference>
<proteinExistence type="predicted"/>
<keyword evidence="1" id="KW-0560">Oxidoreductase</keyword>
<dbReference type="Gene3D" id="3.40.50.1970">
    <property type="match status" value="1"/>
</dbReference>
<dbReference type="Pfam" id="PF25137">
    <property type="entry name" value="ADH_Fe_C"/>
    <property type="match status" value="1"/>
</dbReference>